<reference evidence="3" key="1">
    <citation type="journal article" date="2020" name="bioRxiv">
        <title>Whole genome comparisons of ergot fungi reveals the divergence and evolution of species within the genus Claviceps are the result of varying mechanisms driving genome evolution and host range expansion.</title>
        <authorList>
            <person name="Wyka S.A."/>
            <person name="Mondo S.J."/>
            <person name="Liu M."/>
            <person name="Dettman J."/>
            <person name="Nalam V."/>
            <person name="Broders K.D."/>
        </authorList>
    </citation>
    <scope>NUCLEOTIDE SEQUENCE</scope>
    <source>
        <strain evidence="3">CCC 489</strain>
    </source>
</reference>
<gene>
    <name evidence="3" type="ORF">E4U42_004419</name>
</gene>
<name>A0A8K0NI42_9HYPO</name>
<dbReference type="Proteomes" id="UP000811619">
    <property type="component" value="Unassembled WGS sequence"/>
</dbReference>
<dbReference type="PROSITE" id="PS51977">
    <property type="entry name" value="WGR"/>
    <property type="match status" value="1"/>
</dbReference>
<feature type="domain" description="WGR" evidence="2">
    <location>
        <begin position="116"/>
        <end position="220"/>
    </location>
</feature>
<dbReference type="InterPro" id="IPR036420">
    <property type="entry name" value="BRCT_dom_sf"/>
</dbReference>
<keyword evidence="4" id="KW-1185">Reference proteome</keyword>
<protein>
    <recommendedName>
        <fullName evidence="2">WGR domain-containing protein</fullName>
    </recommendedName>
</protein>
<evidence type="ECO:0000313" key="3">
    <source>
        <dbReference type="EMBL" id="KAG5925321.1"/>
    </source>
</evidence>
<feature type="region of interest" description="Disordered" evidence="1">
    <location>
        <begin position="293"/>
        <end position="318"/>
    </location>
</feature>
<evidence type="ECO:0000313" key="4">
    <source>
        <dbReference type="Proteomes" id="UP000811619"/>
    </source>
</evidence>
<organism evidence="3 4">
    <name type="scientific">Claviceps africana</name>
    <dbReference type="NCBI Taxonomy" id="83212"/>
    <lineage>
        <taxon>Eukaryota</taxon>
        <taxon>Fungi</taxon>
        <taxon>Dikarya</taxon>
        <taxon>Ascomycota</taxon>
        <taxon>Pezizomycotina</taxon>
        <taxon>Sordariomycetes</taxon>
        <taxon>Hypocreomycetidae</taxon>
        <taxon>Hypocreales</taxon>
        <taxon>Clavicipitaceae</taxon>
        <taxon>Claviceps</taxon>
    </lineage>
</organism>
<dbReference type="AlphaFoldDB" id="A0A8K0NI42"/>
<evidence type="ECO:0000259" key="2">
    <source>
        <dbReference type="PROSITE" id="PS51977"/>
    </source>
</evidence>
<dbReference type="OrthoDB" id="342264at2759"/>
<dbReference type="InterPro" id="IPR008893">
    <property type="entry name" value="WGR_domain"/>
</dbReference>
<dbReference type="Gene3D" id="3.40.50.10190">
    <property type="entry name" value="BRCT domain"/>
    <property type="match status" value="1"/>
</dbReference>
<evidence type="ECO:0000256" key="1">
    <source>
        <dbReference type="SAM" id="MobiDB-lite"/>
    </source>
</evidence>
<dbReference type="CDD" id="cd00027">
    <property type="entry name" value="BRCT"/>
    <property type="match status" value="1"/>
</dbReference>
<feature type="compositionally biased region" description="Basic and acidic residues" evidence="1">
    <location>
        <begin position="309"/>
        <end position="318"/>
    </location>
</feature>
<dbReference type="EMBL" id="SRPY01000387">
    <property type="protein sequence ID" value="KAG5925321.1"/>
    <property type="molecule type" value="Genomic_DNA"/>
</dbReference>
<proteinExistence type="predicted"/>
<accession>A0A8K0NI42</accession>
<comment type="caution">
    <text evidence="3">The sequence shown here is derived from an EMBL/GenBank/DDBJ whole genome shotgun (WGS) entry which is preliminary data.</text>
</comment>
<dbReference type="SUPFAM" id="SSF52113">
    <property type="entry name" value="BRCT domain"/>
    <property type="match status" value="1"/>
</dbReference>
<sequence>MTSRKFKHMVIAIAGPPPEGLTVDKVRHWTEVRKGRFTQDFDEDVTHLLLKDGLKRKRVKIVDFDWFELSAGPGKVEKVAKYCYRRLLQRERALRRDREQVERGNLLAARFVNTNLFRVHYDNCNFRYEVSLVRGNHLESGQHERYVLYLFESNAKPPLFWFAAKYFRRKGDSQPAYFRPSHYSGPFDDELRHFKGFFQAKTGIEWEDRVTHYGVMPASFFTYTPPRHGKPIGRDTLFSAKMSWELNAALRGIPDPSMEEPAEEVQEGLGGAVLEADGAAVVVKDALLGNADLEKPERDDGSDWSLVDLQEHDGDVEV</sequence>